<accession>A0A080ZT96</accession>
<comment type="caution">
    <text evidence="1">The sequence shown here is derived from an EMBL/GenBank/DDBJ whole genome shotgun (WGS) entry which is preliminary data.</text>
</comment>
<dbReference type="EMBL" id="ANJA01002472">
    <property type="protein sequence ID" value="ETO69857.1"/>
    <property type="molecule type" value="Genomic_DNA"/>
</dbReference>
<protein>
    <submittedName>
        <fullName evidence="1">Uncharacterized protein</fullName>
    </submittedName>
</protein>
<proteinExistence type="predicted"/>
<sequence>DWGLYKVHSSRNKNNLTPGERAATDEILSDRNIVEKYYSRSSGLWQT</sequence>
<reference evidence="1 2" key="1">
    <citation type="submission" date="2013-11" db="EMBL/GenBank/DDBJ databases">
        <title>The Genome Sequence of Phytophthora parasitica P1976.</title>
        <authorList>
            <consortium name="The Broad Institute Genomics Platform"/>
            <person name="Russ C."/>
            <person name="Tyler B."/>
            <person name="Panabieres F."/>
            <person name="Shan W."/>
            <person name="Tripathy S."/>
            <person name="Grunwald N."/>
            <person name="Machado M."/>
            <person name="Johnson C.S."/>
            <person name="Walker B."/>
            <person name="Young S."/>
            <person name="Zeng Q."/>
            <person name="Gargeya S."/>
            <person name="Fitzgerald M."/>
            <person name="Haas B."/>
            <person name="Abouelleil A."/>
            <person name="Allen A.W."/>
            <person name="Alvarado L."/>
            <person name="Arachchi H.M."/>
            <person name="Berlin A.M."/>
            <person name="Chapman S.B."/>
            <person name="Gainer-Dewar J."/>
            <person name="Goldberg J."/>
            <person name="Griggs A."/>
            <person name="Gujja S."/>
            <person name="Hansen M."/>
            <person name="Howarth C."/>
            <person name="Imamovic A."/>
            <person name="Ireland A."/>
            <person name="Larimer J."/>
            <person name="McCowan C."/>
            <person name="Murphy C."/>
            <person name="Pearson M."/>
            <person name="Poon T.W."/>
            <person name="Priest M."/>
            <person name="Roberts A."/>
            <person name="Saif S."/>
            <person name="Shea T."/>
            <person name="Sisk P."/>
            <person name="Sykes S."/>
            <person name="Wortman J."/>
            <person name="Nusbaum C."/>
            <person name="Birren B."/>
        </authorList>
    </citation>
    <scope>NUCLEOTIDE SEQUENCE [LARGE SCALE GENOMIC DNA]</scope>
    <source>
        <strain evidence="1 2">P1976</strain>
    </source>
</reference>
<dbReference type="Proteomes" id="UP000028582">
    <property type="component" value="Unassembled WGS sequence"/>
</dbReference>
<feature type="non-terminal residue" evidence="1">
    <location>
        <position position="1"/>
    </location>
</feature>
<gene>
    <name evidence="1" type="ORF">F444_13623</name>
</gene>
<evidence type="ECO:0000313" key="1">
    <source>
        <dbReference type="EMBL" id="ETO69857.1"/>
    </source>
</evidence>
<evidence type="ECO:0000313" key="2">
    <source>
        <dbReference type="Proteomes" id="UP000028582"/>
    </source>
</evidence>
<dbReference type="AlphaFoldDB" id="A0A080ZT96"/>
<organism evidence="1 2">
    <name type="scientific">Phytophthora nicotianae P1976</name>
    <dbReference type="NCBI Taxonomy" id="1317066"/>
    <lineage>
        <taxon>Eukaryota</taxon>
        <taxon>Sar</taxon>
        <taxon>Stramenopiles</taxon>
        <taxon>Oomycota</taxon>
        <taxon>Peronosporomycetes</taxon>
        <taxon>Peronosporales</taxon>
        <taxon>Peronosporaceae</taxon>
        <taxon>Phytophthora</taxon>
    </lineage>
</organism>
<name>A0A080ZT96_PHYNI</name>